<keyword evidence="1" id="KW-0732">Signal</keyword>
<dbReference type="OrthoDB" id="7682224at2759"/>
<protein>
    <submittedName>
        <fullName evidence="2">Uncharacterized protein</fullName>
    </submittedName>
</protein>
<gene>
    <name evidence="2" type="ORF">MELIAE_LOCUS314</name>
</gene>
<keyword evidence="3" id="KW-1185">Reference proteome</keyword>
<evidence type="ECO:0000313" key="2">
    <source>
        <dbReference type="EMBL" id="CAH0546062.1"/>
    </source>
</evidence>
<accession>A0A9P0AP65</accession>
<name>A0A9P0AP65_BRAAE</name>
<feature type="chain" id="PRO_5040285939" evidence="1">
    <location>
        <begin position="20"/>
        <end position="116"/>
    </location>
</feature>
<evidence type="ECO:0000313" key="3">
    <source>
        <dbReference type="Proteomes" id="UP001154078"/>
    </source>
</evidence>
<evidence type="ECO:0000256" key="1">
    <source>
        <dbReference type="SAM" id="SignalP"/>
    </source>
</evidence>
<reference evidence="2" key="1">
    <citation type="submission" date="2021-12" db="EMBL/GenBank/DDBJ databases">
        <authorList>
            <person name="King R."/>
        </authorList>
    </citation>
    <scope>NUCLEOTIDE SEQUENCE</scope>
</reference>
<dbReference type="EMBL" id="OV121132">
    <property type="protein sequence ID" value="CAH0546062.1"/>
    <property type="molecule type" value="Genomic_DNA"/>
</dbReference>
<proteinExistence type="predicted"/>
<dbReference type="Proteomes" id="UP001154078">
    <property type="component" value="Chromosome 1"/>
</dbReference>
<dbReference type="AlphaFoldDB" id="A0A9P0AP65"/>
<feature type="signal peptide" evidence="1">
    <location>
        <begin position="1"/>
        <end position="19"/>
    </location>
</feature>
<sequence length="116" mass="13456">MKCLISIFIALVCVIQIEAVPLKLLENSLEVQNIIGNVPEEDRKAFYKDQIFKGYELRSKMQFDVPKEITLKIYDYFLKNRKVENLTTIHNIRDTICFPNGDCIDTDDPGVRPFIS</sequence>
<organism evidence="2 3">
    <name type="scientific">Brassicogethes aeneus</name>
    <name type="common">Rape pollen beetle</name>
    <name type="synonym">Meligethes aeneus</name>
    <dbReference type="NCBI Taxonomy" id="1431903"/>
    <lineage>
        <taxon>Eukaryota</taxon>
        <taxon>Metazoa</taxon>
        <taxon>Ecdysozoa</taxon>
        <taxon>Arthropoda</taxon>
        <taxon>Hexapoda</taxon>
        <taxon>Insecta</taxon>
        <taxon>Pterygota</taxon>
        <taxon>Neoptera</taxon>
        <taxon>Endopterygota</taxon>
        <taxon>Coleoptera</taxon>
        <taxon>Polyphaga</taxon>
        <taxon>Cucujiformia</taxon>
        <taxon>Nitidulidae</taxon>
        <taxon>Meligethinae</taxon>
        <taxon>Brassicogethes</taxon>
    </lineage>
</organism>